<feature type="repeat" description="PPR" evidence="2">
    <location>
        <begin position="374"/>
        <end position="408"/>
    </location>
</feature>
<dbReference type="PANTHER" id="PTHR47939:SF5">
    <property type="entry name" value="PENTACOTRIPEPTIDE-REPEAT REGION OF PRORP DOMAIN-CONTAINING PROTEIN"/>
    <property type="match status" value="1"/>
</dbReference>
<reference evidence="5 6" key="1">
    <citation type="journal article" date="2017" name="Mycologia">
        <title>Bifiguratus adelaidae, gen. et sp. nov., a new member of Mucoromycotina in endophytic and soil-dwelling habitats.</title>
        <authorList>
            <person name="Torres-Cruz T.J."/>
            <person name="Billingsley Tobias T.L."/>
            <person name="Almatruk M."/>
            <person name="Hesse C."/>
            <person name="Kuske C.R."/>
            <person name="Desiro A."/>
            <person name="Benucci G.M."/>
            <person name="Bonito G."/>
            <person name="Stajich J.E."/>
            <person name="Dunlap C."/>
            <person name="Arnold A.E."/>
            <person name="Porras-Alfaro A."/>
        </authorList>
    </citation>
    <scope>NUCLEOTIDE SEQUENCE [LARGE SCALE GENOMIC DNA]</scope>
    <source>
        <strain evidence="5 6">AZ0501</strain>
    </source>
</reference>
<feature type="domain" description="Pentatricopeptide repeat-containing protein-mitochondrial" evidence="4">
    <location>
        <begin position="269"/>
        <end position="399"/>
    </location>
</feature>
<dbReference type="Pfam" id="PF13812">
    <property type="entry name" value="PPR_3"/>
    <property type="match status" value="1"/>
</dbReference>
<dbReference type="PANTHER" id="PTHR47939">
    <property type="entry name" value="MEMBRANE-ASSOCIATED SALT-INDUCIBLE PROTEIN-LIKE"/>
    <property type="match status" value="1"/>
</dbReference>
<dbReference type="Gene3D" id="1.25.40.10">
    <property type="entry name" value="Tetratricopeptide repeat domain"/>
    <property type="match status" value="3"/>
</dbReference>
<dbReference type="NCBIfam" id="TIGR00756">
    <property type="entry name" value="PPR"/>
    <property type="match status" value="3"/>
</dbReference>
<feature type="repeat" description="PPR" evidence="2">
    <location>
        <begin position="161"/>
        <end position="195"/>
    </location>
</feature>
<proteinExistence type="predicted"/>
<dbReference type="InterPro" id="IPR050667">
    <property type="entry name" value="PPR-containing_protein"/>
</dbReference>
<evidence type="ECO:0000259" key="4">
    <source>
        <dbReference type="Pfam" id="PF23276"/>
    </source>
</evidence>
<comment type="caution">
    <text evidence="5">The sequence shown here is derived from an EMBL/GenBank/DDBJ whole genome shotgun (WGS) entry which is preliminary data.</text>
</comment>
<sequence>MLALGYVCRSCLHGALRTGGSRLRGSGRRFVSAAVRQIQRPDRKSSSSSLAQYNKHLGLLRRKPGVAGEDLLQQTLKECTSIKRAGLQPDLSTYESLIAIFCKVGSVREGMKTLEEMLQFSIEPSVSIFDTLLRAAASQDMMNEYNQLLLLLQTNCQSKITPAIYQHIIQVMCQHGDYERALNTLHAAIDQGIIPTLATFVQVIRASIDNMEHKEAYALLLKAEKLVDLSEYPKIYLECLRSAADDLSHEATQSCWKQTVTVYQIEPDEGTCMKVLHVAGQNGDVELANAVIDYYVTNGFDVGEPHFAPLLQAYAKSGQIKSAFELLAFMREKGVPPLKETAVPIYHQIRNDPSAIDGAFRILEELHRDGKDVDVTALNIIIHACAKAGDVQKAMEVYHGARDIGVIPNRDTYNSVLDACIAAKQPYEAKVIIDDMHSAGVSPDVVTYGKMVVVECTRSDYENAFNYLSEMKRRRMANASMMSKDSVEAQIGALSLHSGDAANGATTTKDELSKETALHSKRGKTKSSNGATRARPSLELVKERIKCLGKNPEQSILNVIKLACYSTLSSPSYETTLQSIKAAFYQRDYLSIFSNPSNLPVYTAAYIPGRALCYYHIFKDEPNLRRLLAGQTRIFLPGSGSGSELIGISAAMLWASSPDQQISLHMQDIGEWDGVLQDLEKAARSSWNLQDQITCTFEQGDILEPTDQRKSEIQQAKMITFMFVLNELFKDKSRAIRLIQDVIKDMARGSYLLVVDSAGSFSHLQIGGKQYMVYFLLDALKELETVVSYDAKWYRFPDDLTYPVDLQNMRYFLRLYRKM</sequence>
<keyword evidence="6" id="KW-1185">Reference proteome</keyword>
<dbReference type="Proteomes" id="UP000242875">
    <property type="component" value="Unassembled WGS sequence"/>
</dbReference>
<dbReference type="Pfam" id="PF13041">
    <property type="entry name" value="PPR_2"/>
    <property type="match status" value="1"/>
</dbReference>
<dbReference type="Pfam" id="PF11312">
    <property type="entry name" value="Methyltransf_34"/>
    <property type="match status" value="1"/>
</dbReference>
<evidence type="ECO:0000313" key="6">
    <source>
        <dbReference type="Proteomes" id="UP000242875"/>
    </source>
</evidence>
<feature type="region of interest" description="Disordered" evidence="3">
    <location>
        <begin position="502"/>
        <end position="534"/>
    </location>
</feature>
<gene>
    <name evidence="5" type="ORF">BZG36_01327</name>
</gene>
<dbReference type="OrthoDB" id="6419443at2759"/>
<dbReference type="EMBL" id="MVBO01000010">
    <property type="protein sequence ID" value="OZJ05754.1"/>
    <property type="molecule type" value="Genomic_DNA"/>
</dbReference>
<keyword evidence="1" id="KW-0677">Repeat</keyword>
<evidence type="ECO:0000313" key="5">
    <source>
        <dbReference type="EMBL" id="OZJ05754.1"/>
    </source>
</evidence>
<evidence type="ECO:0000256" key="2">
    <source>
        <dbReference type="PROSITE-ProRule" id="PRU00708"/>
    </source>
</evidence>
<protein>
    <recommendedName>
        <fullName evidence="4">Pentatricopeptide repeat-containing protein-mitochondrial domain-containing protein</fullName>
    </recommendedName>
</protein>
<dbReference type="InterPro" id="IPR021463">
    <property type="entry name" value="Methyltransf_34"/>
</dbReference>
<dbReference type="PROSITE" id="PS51375">
    <property type="entry name" value="PPR"/>
    <property type="match status" value="5"/>
</dbReference>
<dbReference type="Pfam" id="PF12854">
    <property type="entry name" value="PPR_1"/>
    <property type="match status" value="1"/>
</dbReference>
<evidence type="ECO:0000256" key="3">
    <source>
        <dbReference type="SAM" id="MobiDB-lite"/>
    </source>
</evidence>
<dbReference type="InterPro" id="IPR011990">
    <property type="entry name" value="TPR-like_helical_dom_sf"/>
</dbReference>
<dbReference type="InterPro" id="IPR057027">
    <property type="entry name" value="TPR_mt"/>
</dbReference>
<feature type="repeat" description="PPR" evidence="2">
    <location>
        <begin position="409"/>
        <end position="443"/>
    </location>
</feature>
<accession>A0A261Y5K9</accession>
<evidence type="ECO:0000256" key="1">
    <source>
        <dbReference type="ARBA" id="ARBA00022737"/>
    </source>
</evidence>
<feature type="repeat" description="PPR" evidence="2">
    <location>
        <begin position="303"/>
        <end position="337"/>
    </location>
</feature>
<feature type="repeat" description="PPR" evidence="2">
    <location>
        <begin position="90"/>
        <end position="124"/>
    </location>
</feature>
<dbReference type="InterPro" id="IPR002885">
    <property type="entry name" value="PPR_rpt"/>
</dbReference>
<feature type="compositionally biased region" description="Basic and acidic residues" evidence="3">
    <location>
        <begin position="508"/>
        <end position="518"/>
    </location>
</feature>
<organism evidence="5 6">
    <name type="scientific">Bifiguratus adelaidae</name>
    <dbReference type="NCBI Taxonomy" id="1938954"/>
    <lineage>
        <taxon>Eukaryota</taxon>
        <taxon>Fungi</taxon>
        <taxon>Fungi incertae sedis</taxon>
        <taxon>Mucoromycota</taxon>
        <taxon>Mucoromycotina</taxon>
        <taxon>Endogonomycetes</taxon>
        <taxon>Endogonales</taxon>
        <taxon>Endogonales incertae sedis</taxon>
        <taxon>Bifiguratus</taxon>
    </lineage>
</organism>
<name>A0A261Y5K9_9FUNG</name>
<dbReference type="AlphaFoldDB" id="A0A261Y5K9"/>
<dbReference type="Pfam" id="PF23276">
    <property type="entry name" value="TPR_24"/>
    <property type="match status" value="1"/>
</dbReference>